<sequence length="121" mass="14610">HKLGFWFHKQKGKLDKGKSDIYKKLSENTYVKKSLDEYIVSKETNKDKVKLDYKGWIKLLFEYVDENKCIPAYRTEHNGSNIGRWYYDKRTDINNNLQLYKDLSANKYIKQDLDEYIDKKN</sequence>
<evidence type="ECO:0000313" key="1">
    <source>
        <dbReference type="EMBL" id="AYV82277.1"/>
    </source>
</evidence>
<feature type="non-terminal residue" evidence="1">
    <location>
        <position position="1"/>
    </location>
</feature>
<dbReference type="EMBL" id="MK072354">
    <property type="protein sequence ID" value="AYV82277.1"/>
    <property type="molecule type" value="Genomic_DNA"/>
</dbReference>
<keyword evidence="1" id="KW-0067">ATP-binding</keyword>
<protein>
    <submittedName>
        <fullName evidence="1">Superfamily II helicase</fullName>
    </submittedName>
</protein>
<accession>A0A3G5A4X8</accession>
<gene>
    <name evidence="1" type="ORF">Homavirus23_8</name>
</gene>
<keyword evidence="1" id="KW-0547">Nucleotide-binding</keyword>
<reference evidence="1" key="1">
    <citation type="submission" date="2018-10" db="EMBL/GenBank/DDBJ databases">
        <title>Hidden diversity of soil giant viruses.</title>
        <authorList>
            <person name="Schulz F."/>
            <person name="Alteio L."/>
            <person name="Goudeau D."/>
            <person name="Ryan E.M."/>
            <person name="Malmstrom R.R."/>
            <person name="Blanchard J."/>
            <person name="Woyke T."/>
        </authorList>
    </citation>
    <scope>NUCLEOTIDE SEQUENCE</scope>
    <source>
        <strain evidence="1">HOV1</strain>
    </source>
</reference>
<keyword evidence="1" id="KW-0347">Helicase</keyword>
<dbReference type="GO" id="GO:0004386">
    <property type="term" value="F:helicase activity"/>
    <property type="evidence" value="ECO:0007669"/>
    <property type="project" value="UniProtKB-KW"/>
</dbReference>
<name>A0A3G5A4X8_9VIRU</name>
<organism evidence="1">
    <name type="scientific">Homavirus sp</name>
    <dbReference type="NCBI Taxonomy" id="2487769"/>
    <lineage>
        <taxon>Viruses</taxon>
        <taxon>Varidnaviria</taxon>
        <taxon>Bamfordvirae</taxon>
        <taxon>Nucleocytoviricota</taxon>
        <taxon>Megaviricetes</taxon>
        <taxon>Imitervirales</taxon>
        <taxon>Mimiviridae</taxon>
        <taxon>Klosneuvirinae</taxon>
    </lineage>
</organism>
<proteinExistence type="predicted"/>
<keyword evidence="1" id="KW-0378">Hydrolase</keyword>